<dbReference type="AlphaFoldDB" id="A0A347ZVK9"/>
<evidence type="ECO:0000256" key="3">
    <source>
        <dbReference type="ARBA" id="ARBA00023163"/>
    </source>
</evidence>
<dbReference type="GO" id="GO:0006355">
    <property type="term" value="P:regulation of DNA-templated transcription"/>
    <property type="evidence" value="ECO:0007669"/>
    <property type="project" value="InterPro"/>
</dbReference>
<dbReference type="InterPro" id="IPR027417">
    <property type="entry name" value="P-loop_NTPase"/>
</dbReference>
<dbReference type="Gene3D" id="1.25.40.10">
    <property type="entry name" value="Tetratricopeptide repeat domain"/>
    <property type="match status" value="1"/>
</dbReference>
<name>A0A347ZVK9_9CHLR</name>
<dbReference type="SUPFAM" id="SSF52540">
    <property type="entry name" value="P-loop containing nucleoside triphosphate hydrolases"/>
    <property type="match status" value="1"/>
</dbReference>
<dbReference type="Pfam" id="PF00196">
    <property type="entry name" value="GerE"/>
    <property type="match status" value="1"/>
</dbReference>
<dbReference type="CDD" id="cd06170">
    <property type="entry name" value="LuxR_C_like"/>
    <property type="match status" value="1"/>
</dbReference>
<evidence type="ECO:0000259" key="4">
    <source>
        <dbReference type="PROSITE" id="PS50043"/>
    </source>
</evidence>
<dbReference type="PANTHER" id="PTHR44688">
    <property type="entry name" value="DNA-BINDING TRANSCRIPTIONAL ACTIVATOR DEVR_DOSR"/>
    <property type="match status" value="1"/>
</dbReference>
<dbReference type="Gene3D" id="1.10.10.10">
    <property type="entry name" value="Winged helix-like DNA-binding domain superfamily/Winged helix DNA-binding domain"/>
    <property type="match status" value="1"/>
</dbReference>
<dbReference type="PRINTS" id="PR00038">
    <property type="entry name" value="HTHLUXR"/>
</dbReference>
<dbReference type="PANTHER" id="PTHR44688:SF16">
    <property type="entry name" value="DNA-BINDING TRANSCRIPTIONAL ACTIVATOR DEVR_DOSR"/>
    <property type="match status" value="1"/>
</dbReference>
<protein>
    <submittedName>
        <fullName evidence="5">ATP/maltotriose-dependent transcriptional regulator MalT</fullName>
    </submittedName>
</protein>
<gene>
    <name evidence="5" type="ORF">DFR64_2237</name>
</gene>
<comment type="caution">
    <text evidence="5">The sequence shown here is derived from an EMBL/GenBank/DDBJ whole genome shotgun (WGS) entry which is preliminary data.</text>
</comment>
<keyword evidence="6" id="KW-1185">Reference proteome</keyword>
<dbReference type="Pfam" id="PF17874">
    <property type="entry name" value="TPR_MalT"/>
    <property type="match status" value="1"/>
</dbReference>
<sequence>MSPSIQKFTPPSLPGDLIQRSRLESMLMDGLKNKARLFLISAPAGYGKSTLIANWASGNHIEHLWFNLDYKDNDLPVFVSGLREALQIDAPVQPAQRGMAVEEAEEISLLVRNIQKREKTFLLVFDRLDDVSNTRIQDFLFELATQLNPRAVVVLISRRQPELQVSRMRAYNQLVEINEGDLKFNPQEIKEFLQLETGKEIPARNLKSIERKTRGWAAGLRLAVDLLDMELLTEDSPGIAHLNGAQRFLADYFEEEVFGELEPSLQDFLLHSSVLDQFSTALCRSAVKNRGTETLMQQLLDNHLFIFPVENRPGWFSYHPLFRDFLLSKCAAEEQQGILFKAAMWFEQQGFLDEAVDCILRTGQESNALQIIEPACEQAILNGNLTAILQWLAEWSRIGFQPRSELLVYQGWIKALEGDFVQALMLAERAEDLLKTSPIKGKDKERQGSQQITRGKLAALRAFTDVMYTRQYDSALKQAKTAQHLLPKNRSAWNLMALWAQAETQKRIDHIGKSIETLYEGLRIGKTVGGKTFYYAIANSLVAALHFNGQRGEAVEICQKALQHSANAEDPALGGMYSWQGRLALEANQLEEAQQLTEHGLALTQKSGVTLNLIFSNYYASQVYHALGKSDLSMDLIHQAQKLAGNASLSDESWLNAWETHLNLAEGNMLKVEHWVRREKLILTQKPDYINMESLLVYTRYLIKNGEFAAAGKLLREMEKQSSRRGYYRWLINIYLQQAVVWEQSEKHNQALDCVKRAVHIAAPEEYQRVFLEEPAPVLKLVPELSMESPAFIMRLLRNASAAENGSRRIPASILPEALSDREMEVLKLLAAGRKGPQIASELFISYSTVRTHLKSIHRKLDVHGRQELLEKARLLELI</sequence>
<keyword evidence="2" id="KW-0238">DNA-binding</keyword>
<organism evidence="5 6">
    <name type="scientific">Pelolinea submarina</name>
    <dbReference type="NCBI Taxonomy" id="913107"/>
    <lineage>
        <taxon>Bacteria</taxon>
        <taxon>Bacillati</taxon>
        <taxon>Chloroflexota</taxon>
        <taxon>Anaerolineae</taxon>
        <taxon>Anaerolineales</taxon>
        <taxon>Anaerolineaceae</taxon>
        <taxon>Pelolinea</taxon>
    </lineage>
</organism>
<evidence type="ECO:0000256" key="1">
    <source>
        <dbReference type="ARBA" id="ARBA00023015"/>
    </source>
</evidence>
<evidence type="ECO:0000313" key="6">
    <source>
        <dbReference type="Proteomes" id="UP000256388"/>
    </source>
</evidence>
<dbReference type="Gene3D" id="3.40.50.300">
    <property type="entry name" value="P-loop containing nucleotide triphosphate hydrolases"/>
    <property type="match status" value="1"/>
</dbReference>
<reference evidence="5 6" key="1">
    <citation type="submission" date="2018-08" db="EMBL/GenBank/DDBJ databases">
        <title>Genomic Encyclopedia of Type Strains, Phase IV (KMG-IV): sequencing the most valuable type-strain genomes for metagenomic binning, comparative biology and taxonomic classification.</title>
        <authorList>
            <person name="Goeker M."/>
        </authorList>
    </citation>
    <scope>NUCLEOTIDE SEQUENCE [LARGE SCALE GENOMIC DNA]</scope>
    <source>
        <strain evidence="5 6">DSM 23923</strain>
    </source>
</reference>
<dbReference type="PROSITE" id="PS50043">
    <property type="entry name" value="HTH_LUXR_2"/>
    <property type="match status" value="1"/>
</dbReference>
<dbReference type="InterPro" id="IPR036388">
    <property type="entry name" value="WH-like_DNA-bd_sf"/>
</dbReference>
<dbReference type="OrthoDB" id="1137593at2"/>
<evidence type="ECO:0000256" key="2">
    <source>
        <dbReference type="ARBA" id="ARBA00023125"/>
    </source>
</evidence>
<dbReference type="EMBL" id="QUMS01000003">
    <property type="protein sequence ID" value="REG07035.1"/>
    <property type="molecule type" value="Genomic_DNA"/>
</dbReference>
<feature type="domain" description="HTH luxR-type" evidence="4">
    <location>
        <begin position="812"/>
        <end position="877"/>
    </location>
</feature>
<dbReference type="SMART" id="SM00421">
    <property type="entry name" value="HTH_LUXR"/>
    <property type="match status" value="1"/>
</dbReference>
<dbReference type="InterPro" id="IPR059106">
    <property type="entry name" value="WHD_MalT"/>
</dbReference>
<dbReference type="InterPro" id="IPR016032">
    <property type="entry name" value="Sig_transdc_resp-reg_C-effctor"/>
</dbReference>
<keyword evidence="1" id="KW-0805">Transcription regulation</keyword>
<dbReference type="Proteomes" id="UP000256388">
    <property type="component" value="Unassembled WGS sequence"/>
</dbReference>
<dbReference type="SUPFAM" id="SSF46894">
    <property type="entry name" value="C-terminal effector domain of the bipartite response regulators"/>
    <property type="match status" value="1"/>
</dbReference>
<dbReference type="InterPro" id="IPR000792">
    <property type="entry name" value="Tscrpt_reg_LuxR_C"/>
</dbReference>
<dbReference type="InterPro" id="IPR011990">
    <property type="entry name" value="TPR-like_helical_dom_sf"/>
</dbReference>
<accession>A0A347ZVK9</accession>
<dbReference type="InterPro" id="IPR041617">
    <property type="entry name" value="TPR_MalT"/>
</dbReference>
<proteinExistence type="predicted"/>
<dbReference type="GO" id="GO:0003677">
    <property type="term" value="F:DNA binding"/>
    <property type="evidence" value="ECO:0007669"/>
    <property type="project" value="UniProtKB-KW"/>
</dbReference>
<dbReference type="Pfam" id="PF25873">
    <property type="entry name" value="WHD_MalT"/>
    <property type="match status" value="1"/>
</dbReference>
<dbReference type="RefSeq" id="WP_116225514.1">
    <property type="nucleotide sequence ID" value="NZ_AP018437.1"/>
</dbReference>
<keyword evidence="3" id="KW-0804">Transcription</keyword>
<evidence type="ECO:0000313" key="5">
    <source>
        <dbReference type="EMBL" id="REG07035.1"/>
    </source>
</evidence>
<dbReference type="SUPFAM" id="SSF48452">
    <property type="entry name" value="TPR-like"/>
    <property type="match status" value="2"/>
</dbReference>